<reference evidence="1" key="1">
    <citation type="journal article" date="2011" name="Genome Biol.">
        <title>The draft genome of the carcinogenic human liver fluke Clonorchis sinensis.</title>
        <authorList>
            <person name="Wang X."/>
            <person name="Chen W."/>
            <person name="Huang Y."/>
            <person name="Sun J."/>
            <person name="Men J."/>
            <person name="Liu H."/>
            <person name="Luo F."/>
            <person name="Guo L."/>
            <person name="Lv X."/>
            <person name="Deng C."/>
            <person name="Zhou C."/>
            <person name="Fan Y."/>
            <person name="Li X."/>
            <person name="Huang L."/>
            <person name="Hu Y."/>
            <person name="Liang C."/>
            <person name="Hu X."/>
            <person name="Xu J."/>
            <person name="Yu X."/>
        </authorList>
    </citation>
    <scope>NUCLEOTIDE SEQUENCE [LARGE SCALE GENOMIC DNA]</scope>
    <source>
        <strain evidence="1">Henan</strain>
    </source>
</reference>
<dbReference type="SUPFAM" id="SSF88723">
    <property type="entry name" value="PIN domain-like"/>
    <property type="match status" value="1"/>
</dbReference>
<dbReference type="Gene3D" id="3.40.50.1010">
    <property type="entry name" value="5'-nuclease"/>
    <property type="match status" value="1"/>
</dbReference>
<dbReference type="InterPro" id="IPR029060">
    <property type="entry name" value="PIN-like_dom_sf"/>
</dbReference>
<evidence type="ECO:0000313" key="2">
    <source>
        <dbReference type="Proteomes" id="UP000008909"/>
    </source>
</evidence>
<dbReference type="EMBL" id="DF145161">
    <property type="protein sequence ID" value="GAA57898.1"/>
    <property type="molecule type" value="Genomic_DNA"/>
</dbReference>
<reference key="2">
    <citation type="submission" date="2011-10" db="EMBL/GenBank/DDBJ databases">
        <title>The genome and transcriptome sequence of Clonorchis sinensis provide insights into the carcinogenic liver fluke.</title>
        <authorList>
            <person name="Wang X."/>
            <person name="Huang Y."/>
            <person name="Chen W."/>
            <person name="Liu H."/>
            <person name="Guo L."/>
            <person name="Chen Y."/>
            <person name="Luo F."/>
            <person name="Zhou W."/>
            <person name="Sun J."/>
            <person name="Mao Q."/>
            <person name="Liang P."/>
            <person name="Zhou C."/>
            <person name="Tian Y."/>
            <person name="Men J."/>
            <person name="Lv X."/>
            <person name="Huang L."/>
            <person name="Zhou J."/>
            <person name="Hu Y."/>
            <person name="Li R."/>
            <person name="Zhang F."/>
            <person name="Lei H."/>
            <person name="Li X."/>
            <person name="Hu X."/>
            <person name="Liang C."/>
            <person name="Xu J."/>
            <person name="Wu Z."/>
            <person name="Yu X."/>
        </authorList>
    </citation>
    <scope>NUCLEOTIDE SEQUENCE</scope>
    <source>
        <strain>Henan</strain>
    </source>
</reference>
<sequence>MPIPGLTTILKKSHDNFRPFHLRNTKVIINAKDFVGCLKDKLKNPGDLEGVGLYLSIKRILSAFNDCGIIPYFVFSGGNDKLVSSLRF</sequence>
<protein>
    <submittedName>
        <fullName evidence="1">Uncharacterized protein</fullName>
    </submittedName>
</protein>
<gene>
    <name evidence="1" type="ORF">CLF_113328</name>
</gene>
<accession>G7YY69</accession>
<keyword evidence="2" id="KW-1185">Reference proteome</keyword>
<name>G7YY69_CLOSI</name>
<organism evidence="1 2">
    <name type="scientific">Clonorchis sinensis</name>
    <name type="common">Chinese liver fluke</name>
    <dbReference type="NCBI Taxonomy" id="79923"/>
    <lineage>
        <taxon>Eukaryota</taxon>
        <taxon>Metazoa</taxon>
        <taxon>Spiralia</taxon>
        <taxon>Lophotrochozoa</taxon>
        <taxon>Platyhelminthes</taxon>
        <taxon>Trematoda</taxon>
        <taxon>Digenea</taxon>
        <taxon>Opisthorchiida</taxon>
        <taxon>Opisthorchiata</taxon>
        <taxon>Opisthorchiidae</taxon>
        <taxon>Clonorchis</taxon>
    </lineage>
</organism>
<proteinExistence type="predicted"/>
<evidence type="ECO:0000313" key="1">
    <source>
        <dbReference type="EMBL" id="GAA57898.1"/>
    </source>
</evidence>
<dbReference type="Proteomes" id="UP000008909">
    <property type="component" value="Unassembled WGS sequence"/>
</dbReference>
<dbReference type="AlphaFoldDB" id="G7YY69"/>